<comment type="catalytic activity">
    <reaction evidence="1 10">
        <text>ATP-independent breakage of single-stranded DNA, followed by passage and rejoining.</text>
        <dbReference type="EC" id="5.6.2.1"/>
    </reaction>
</comment>
<proteinExistence type="inferred from homology"/>
<dbReference type="InterPro" id="IPR000380">
    <property type="entry name" value="Topo_IA"/>
</dbReference>
<organism evidence="14 15">
    <name type="scientific">Feifania hominis</name>
    <dbReference type="NCBI Taxonomy" id="2763660"/>
    <lineage>
        <taxon>Bacteria</taxon>
        <taxon>Bacillati</taxon>
        <taxon>Bacillota</taxon>
        <taxon>Clostridia</taxon>
        <taxon>Eubacteriales</taxon>
        <taxon>Feifaniaceae</taxon>
        <taxon>Feifania</taxon>
    </lineage>
</organism>
<evidence type="ECO:0000313" key="15">
    <source>
        <dbReference type="Proteomes" id="UP000620366"/>
    </source>
</evidence>
<dbReference type="InterPro" id="IPR006171">
    <property type="entry name" value="TOPRIM_dom"/>
</dbReference>
<dbReference type="Gene3D" id="3.30.65.10">
    <property type="entry name" value="Bacterial Topoisomerase I, domain 1"/>
    <property type="match status" value="1"/>
</dbReference>
<dbReference type="Proteomes" id="UP000620366">
    <property type="component" value="Unassembled WGS sequence"/>
</dbReference>
<dbReference type="AlphaFoldDB" id="A0A926DDA9"/>
<feature type="site" description="Interaction with DNA" evidence="10">
    <location>
        <position position="32"/>
    </location>
</feature>
<dbReference type="InterPro" id="IPR013824">
    <property type="entry name" value="Topo_IA_cen_sub1"/>
</dbReference>
<feature type="site" description="Interaction with DNA" evidence="10">
    <location>
        <position position="139"/>
    </location>
</feature>
<dbReference type="PANTHER" id="PTHR42785:SF1">
    <property type="entry name" value="DNA TOPOISOMERASE"/>
    <property type="match status" value="1"/>
</dbReference>
<dbReference type="GO" id="GO:0006265">
    <property type="term" value="P:DNA topological change"/>
    <property type="evidence" value="ECO:0007669"/>
    <property type="project" value="UniProtKB-UniRule"/>
</dbReference>
<dbReference type="EMBL" id="JACRSP010000001">
    <property type="protein sequence ID" value="MBC8535214.1"/>
    <property type="molecule type" value="Genomic_DNA"/>
</dbReference>
<feature type="site" description="Interaction with DNA" evidence="10">
    <location>
        <position position="138"/>
    </location>
</feature>
<evidence type="ECO:0000256" key="10">
    <source>
        <dbReference type="HAMAP-Rule" id="MF_00952"/>
    </source>
</evidence>
<evidence type="ECO:0000256" key="8">
    <source>
        <dbReference type="ARBA" id="ARBA00023125"/>
    </source>
</evidence>
<dbReference type="Gene3D" id="1.10.290.10">
    <property type="entry name" value="Topoisomerase I, domain 4"/>
    <property type="match status" value="1"/>
</dbReference>
<dbReference type="Pfam" id="PF01396">
    <property type="entry name" value="Zn_ribbon_Top1"/>
    <property type="match status" value="2"/>
</dbReference>
<dbReference type="PROSITE" id="PS50880">
    <property type="entry name" value="TOPRIM"/>
    <property type="match status" value="1"/>
</dbReference>
<dbReference type="InterPro" id="IPR013826">
    <property type="entry name" value="Topo_IA_cen_sub3"/>
</dbReference>
<evidence type="ECO:0000313" key="14">
    <source>
        <dbReference type="EMBL" id="MBC8535214.1"/>
    </source>
</evidence>
<feature type="region of interest" description="Interaction with DNA" evidence="10">
    <location>
        <begin position="162"/>
        <end position="167"/>
    </location>
</feature>
<feature type="site" description="Interaction with DNA" evidence="10">
    <location>
        <position position="147"/>
    </location>
</feature>
<dbReference type="InterPro" id="IPR005733">
    <property type="entry name" value="TopoI_bac-type"/>
</dbReference>
<dbReference type="InterPro" id="IPR013825">
    <property type="entry name" value="Topo_IA_cen_sub2"/>
</dbReference>
<evidence type="ECO:0000256" key="2">
    <source>
        <dbReference type="ARBA" id="ARBA00009446"/>
    </source>
</evidence>
<reference evidence="14" key="1">
    <citation type="submission" date="2020-08" db="EMBL/GenBank/DDBJ databases">
        <title>Genome public.</title>
        <authorList>
            <person name="Liu C."/>
            <person name="Sun Q."/>
        </authorList>
    </citation>
    <scope>NUCLEOTIDE SEQUENCE</scope>
    <source>
        <strain evidence="14">BX7</strain>
    </source>
</reference>
<name>A0A926DDA9_9FIRM</name>
<dbReference type="InterPro" id="IPR023405">
    <property type="entry name" value="Topo_IA_core_domain"/>
</dbReference>
<dbReference type="CDD" id="cd03363">
    <property type="entry name" value="TOPRIM_TopoIA_TopoI"/>
    <property type="match status" value="1"/>
</dbReference>
<dbReference type="PROSITE" id="PS52039">
    <property type="entry name" value="TOPO_IA_2"/>
    <property type="match status" value="1"/>
</dbReference>
<keyword evidence="6" id="KW-0460">Magnesium</keyword>
<dbReference type="SMART" id="SM00436">
    <property type="entry name" value="TOP1Bc"/>
    <property type="match status" value="1"/>
</dbReference>
<feature type="site" description="Interaction with DNA" evidence="10">
    <location>
        <position position="301"/>
    </location>
</feature>
<dbReference type="InterPro" id="IPR034149">
    <property type="entry name" value="TOPRIM_TopoI"/>
</dbReference>
<evidence type="ECO:0000259" key="13">
    <source>
        <dbReference type="PROSITE" id="PS52039"/>
    </source>
</evidence>
<evidence type="ECO:0000256" key="4">
    <source>
        <dbReference type="ARBA" id="ARBA00022771"/>
    </source>
</evidence>
<evidence type="ECO:0000256" key="6">
    <source>
        <dbReference type="ARBA" id="ARBA00022842"/>
    </source>
</evidence>
<evidence type="ECO:0000256" key="7">
    <source>
        <dbReference type="ARBA" id="ARBA00023029"/>
    </source>
</evidence>
<keyword evidence="7 10" id="KW-0799">Topoisomerase</keyword>
<keyword evidence="8 10" id="KW-0238">DNA-binding</keyword>
<dbReference type="InterPro" id="IPR013498">
    <property type="entry name" value="Topo_IA_Znf"/>
</dbReference>
<dbReference type="RefSeq" id="WP_249298850.1">
    <property type="nucleotide sequence ID" value="NZ_JACRSP010000001.1"/>
</dbReference>
<dbReference type="GO" id="GO:0003917">
    <property type="term" value="F:DNA topoisomerase type I (single strand cut, ATP-independent) activity"/>
    <property type="evidence" value="ECO:0007669"/>
    <property type="project" value="UniProtKB-UniRule"/>
</dbReference>
<keyword evidence="4" id="KW-0863">Zinc-finger</keyword>
<dbReference type="SUPFAM" id="SSF56712">
    <property type="entry name" value="Prokaryotic type I DNA topoisomerase"/>
    <property type="match status" value="1"/>
</dbReference>
<feature type="compositionally biased region" description="Basic and acidic residues" evidence="11">
    <location>
        <begin position="705"/>
        <end position="718"/>
    </location>
</feature>
<feature type="active site" description="O-(5'-phospho-DNA)-tyrosine intermediate" evidence="10">
    <location>
        <position position="299"/>
    </location>
</feature>
<dbReference type="GO" id="GO:0008270">
    <property type="term" value="F:zinc ion binding"/>
    <property type="evidence" value="ECO:0007669"/>
    <property type="project" value="UniProtKB-KW"/>
</dbReference>
<dbReference type="SUPFAM" id="SSF57783">
    <property type="entry name" value="Zinc beta-ribbon"/>
    <property type="match status" value="1"/>
</dbReference>
<gene>
    <name evidence="10 14" type="primary">topA</name>
    <name evidence="14" type="ORF">H8695_00685</name>
</gene>
<evidence type="ECO:0000256" key="9">
    <source>
        <dbReference type="ARBA" id="ARBA00023235"/>
    </source>
</evidence>
<feature type="site" description="Interaction with DNA" evidence="10">
    <location>
        <position position="498"/>
    </location>
</feature>
<sequence length="718" mass="81052">MSYLLIVESPAKAKTIKKYLGKDYKVVASMGHVRDLPKSQIGIDVEHDFAPKYIPIRGKGDVIKNLKKEAKGVKKVYLATDPDREGEAISWHLANLLNIDEHDPVRVTFNEITKAAVKAGVKQPRVIDLDLVDAQQARRILDRLVGYEISPFLWRKVKKGISAGRVQSVATRLIVDREEEIGAFKPQEYWSIDALTEKQGVKTPILSKFYGDENKKLELKNGEQTEEIMAQLKGADYSVKSVKKGVKRRQPFPPFITSTLQQDASRKLGYASKRTMQIAQELYEGVEIQGHGLVGLITYMRTDSLRISNEAVEDVRGYIRQKYGDNYCPAKPRVYKSKNSAQDAHEAIRPTSIEFDPESIKKNLSRDQLRLYKLIWDRFVASQMEAQVLDTVSADILAKNASSGHGYIFRTSGYTVRFAGFTALYEESRDEKDEETAPKALPELAEGDALKLVELKPEQHFTQPPARFNEATLIKALEENGIGRPSTYAPTIATILNREYVIKDGKSFKPTQLGIVTTKLMKELFSDIVSIEFTAKMERQLDEIEEGKKDWVTTVREFYEPFEASMKNAEEKLAGEYIKIPDEETDEICEYCGRRMVIKSGKYGKFMACPGYPECKNTKPIVVDTGAKCPKCGGRILQKYSKNNNKYYGCENNPTCDFMTWYEPTKENCPICGSVLLKKTGWKKIKLCSKEGCSYNTQPQPESAKPAEKTDAGEKSNG</sequence>
<dbReference type="PROSITE" id="PS00396">
    <property type="entry name" value="TOPO_IA_1"/>
    <property type="match status" value="1"/>
</dbReference>
<dbReference type="InterPro" id="IPR013497">
    <property type="entry name" value="Topo_IA_cen"/>
</dbReference>
<dbReference type="PRINTS" id="PR00417">
    <property type="entry name" value="PRTPISMRASEI"/>
</dbReference>
<comment type="similarity">
    <text evidence="2 10">Belongs to the type IA topoisomerase family.</text>
</comment>
<comment type="subunit">
    <text evidence="10">Monomer.</text>
</comment>
<evidence type="ECO:0000256" key="3">
    <source>
        <dbReference type="ARBA" id="ARBA00022723"/>
    </source>
</evidence>
<dbReference type="GO" id="GO:0005694">
    <property type="term" value="C:chromosome"/>
    <property type="evidence" value="ECO:0007669"/>
    <property type="project" value="InterPro"/>
</dbReference>
<evidence type="ECO:0000256" key="1">
    <source>
        <dbReference type="ARBA" id="ARBA00000213"/>
    </source>
</evidence>
<dbReference type="Gene3D" id="2.70.20.10">
    <property type="entry name" value="Topoisomerase I, domain 3"/>
    <property type="match status" value="1"/>
</dbReference>
<dbReference type="SMART" id="SM00493">
    <property type="entry name" value="TOPRIM"/>
    <property type="match status" value="1"/>
</dbReference>
<dbReference type="HAMAP" id="MF_00952">
    <property type="entry name" value="Topoisom_1_prok"/>
    <property type="match status" value="1"/>
</dbReference>
<comment type="function">
    <text evidence="10">Releases the supercoiling and torsional tension of DNA, which is introduced during the DNA replication and transcription, by transiently cleaving and rejoining one strand of the DNA duplex. Introduces a single-strand break via transesterification at a target site in duplex DNA. The scissile phosphodiester is attacked by the catalytic tyrosine of the enzyme, resulting in the formation of a DNA-(5'-phosphotyrosyl)-enzyme intermediate and the expulsion of a 3'-OH DNA strand. The free DNA strand then undergoes passage around the unbroken strand, thus removing DNA supercoils. Finally, in the religation step, the DNA 3'-OH attacks the covalent intermediate to expel the active-site tyrosine and restore the DNA phosphodiester backbone.</text>
</comment>
<dbReference type="NCBIfam" id="TIGR01051">
    <property type="entry name" value="topA_bact"/>
    <property type="match status" value="1"/>
</dbReference>
<protein>
    <recommendedName>
        <fullName evidence="10">DNA topoisomerase 1</fullName>
        <ecNumber evidence="10">5.6.2.1</ecNumber>
    </recommendedName>
    <alternativeName>
        <fullName evidence="10">DNA topoisomerase I</fullName>
    </alternativeName>
</protein>
<accession>A0A926DDA9</accession>
<keyword evidence="9 10" id="KW-0413">Isomerase</keyword>
<feature type="domain" description="Toprim" evidence="12">
    <location>
        <begin position="2"/>
        <end position="112"/>
    </location>
</feature>
<feature type="region of interest" description="Disordered" evidence="11">
    <location>
        <begin position="693"/>
        <end position="718"/>
    </location>
</feature>
<feature type="site" description="Interaction with DNA" evidence="10">
    <location>
        <position position="142"/>
    </location>
</feature>
<feature type="site" description="Interaction with DNA" evidence="10">
    <location>
        <position position="154"/>
    </location>
</feature>
<dbReference type="Gene3D" id="3.40.50.140">
    <property type="match status" value="1"/>
</dbReference>
<dbReference type="CDD" id="cd00186">
    <property type="entry name" value="TOP1Ac"/>
    <property type="match status" value="1"/>
</dbReference>
<dbReference type="Gene3D" id="1.10.460.10">
    <property type="entry name" value="Topoisomerase I, domain 2"/>
    <property type="match status" value="1"/>
</dbReference>
<dbReference type="EC" id="5.6.2.1" evidence="10"/>
<keyword evidence="15" id="KW-1185">Reference proteome</keyword>
<keyword evidence="5" id="KW-0862">Zinc</keyword>
<evidence type="ECO:0000256" key="5">
    <source>
        <dbReference type="ARBA" id="ARBA00022833"/>
    </source>
</evidence>
<evidence type="ECO:0000259" key="12">
    <source>
        <dbReference type="PROSITE" id="PS50880"/>
    </source>
</evidence>
<dbReference type="Pfam" id="PF01751">
    <property type="entry name" value="Toprim"/>
    <property type="match status" value="1"/>
</dbReference>
<dbReference type="InterPro" id="IPR003601">
    <property type="entry name" value="Topo_IA_2"/>
</dbReference>
<comment type="caution">
    <text evidence="14">The sequence shown here is derived from an EMBL/GenBank/DDBJ whole genome shotgun (WGS) entry which is preliminary data.</text>
</comment>
<dbReference type="InterPro" id="IPR023406">
    <property type="entry name" value="Topo_IA_AS"/>
</dbReference>
<dbReference type="InterPro" id="IPR003602">
    <property type="entry name" value="Topo_IA_DNA-bd_dom"/>
</dbReference>
<feature type="domain" description="Topo IA-type catalytic" evidence="13">
    <location>
        <begin position="128"/>
        <end position="566"/>
    </location>
</feature>
<keyword evidence="3" id="KW-0479">Metal-binding</keyword>
<dbReference type="InterPro" id="IPR028612">
    <property type="entry name" value="Topoisom_1_IA"/>
</dbReference>
<dbReference type="Pfam" id="PF01131">
    <property type="entry name" value="Topoisom_bac"/>
    <property type="match status" value="1"/>
</dbReference>
<dbReference type="SMART" id="SM00437">
    <property type="entry name" value="TOP1Ac"/>
    <property type="match status" value="1"/>
</dbReference>
<evidence type="ECO:0000256" key="11">
    <source>
        <dbReference type="SAM" id="MobiDB-lite"/>
    </source>
</evidence>
<dbReference type="PANTHER" id="PTHR42785">
    <property type="entry name" value="DNA TOPOISOMERASE, TYPE IA, CORE"/>
    <property type="match status" value="1"/>
</dbReference>
<dbReference type="GO" id="GO:0003677">
    <property type="term" value="F:DNA binding"/>
    <property type="evidence" value="ECO:0007669"/>
    <property type="project" value="UniProtKB-KW"/>
</dbReference>